<reference evidence="2" key="1">
    <citation type="journal article" date="2020" name="Stud. Mycol.">
        <title>101 Dothideomycetes genomes: a test case for predicting lifestyles and emergence of pathogens.</title>
        <authorList>
            <person name="Haridas S."/>
            <person name="Albert R."/>
            <person name="Binder M."/>
            <person name="Bloem J."/>
            <person name="Labutti K."/>
            <person name="Salamov A."/>
            <person name="Andreopoulos B."/>
            <person name="Baker S."/>
            <person name="Barry K."/>
            <person name="Bills G."/>
            <person name="Bluhm B."/>
            <person name="Cannon C."/>
            <person name="Castanera R."/>
            <person name="Culley D."/>
            <person name="Daum C."/>
            <person name="Ezra D."/>
            <person name="Gonzalez J."/>
            <person name="Henrissat B."/>
            <person name="Kuo A."/>
            <person name="Liang C."/>
            <person name="Lipzen A."/>
            <person name="Lutzoni F."/>
            <person name="Magnuson J."/>
            <person name="Mondo S."/>
            <person name="Nolan M."/>
            <person name="Ohm R."/>
            <person name="Pangilinan J."/>
            <person name="Park H.-J."/>
            <person name="Ramirez L."/>
            <person name="Alfaro M."/>
            <person name="Sun H."/>
            <person name="Tritt A."/>
            <person name="Yoshinaga Y."/>
            <person name="Zwiers L.-H."/>
            <person name="Turgeon B."/>
            <person name="Goodwin S."/>
            <person name="Spatafora J."/>
            <person name="Crous P."/>
            <person name="Grigoriev I."/>
        </authorList>
    </citation>
    <scope>NUCLEOTIDE SEQUENCE</scope>
    <source>
        <strain evidence="2">HMLAC05119</strain>
    </source>
</reference>
<dbReference type="AlphaFoldDB" id="A0A6A5QGE4"/>
<gene>
    <name evidence="2" type="ORF">BDU57DRAFT_478890</name>
</gene>
<feature type="transmembrane region" description="Helical" evidence="1">
    <location>
        <begin position="7"/>
        <end position="28"/>
    </location>
</feature>
<feature type="transmembrane region" description="Helical" evidence="1">
    <location>
        <begin position="167"/>
        <end position="192"/>
    </location>
</feature>
<dbReference type="OrthoDB" id="3890746at2759"/>
<feature type="transmembrane region" description="Helical" evidence="1">
    <location>
        <begin position="96"/>
        <end position="119"/>
    </location>
</feature>
<organism evidence="2 3">
    <name type="scientific">Ampelomyces quisqualis</name>
    <name type="common">Powdery mildew agent</name>
    <dbReference type="NCBI Taxonomy" id="50730"/>
    <lineage>
        <taxon>Eukaryota</taxon>
        <taxon>Fungi</taxon>
        <taxon>Dikarya</taxon>
        <taxon>Ascomycota</taxon>
        <taxon>Pezizomycotina</taxon>
        <taxon>Dothideomycetes</taxon>
        <taxon>Pleosporomycetidae</taxon>
        <taxon>Pleosporales</taxon>
        <taxon>Pleosporineae</taxon>
        <taxon>Phaeosphaeriaceae</taxon>
        <taxon>Ampelomyces</taxon>
    </lineage>
</organism>
<protein>
    <submittedName>
        <fullName evidence="2">Uncharacterized protein</fullName>
    </submittedName>
</protein>
<keyword evidence="1" id="KW-0472">Membrane</keyword>
<keyword evidence="3" id="KW-1185">Reference proteome</keyword>
<proteinExistence type="predicted"/>
<keyword evidence="1" id="KW-1133">Transmembrane helix</keyword>
<evidence type="ECO:0000256" key="1">
    <source>
        <dbReference type="SAM" id="Phobius"/>
    </source>
</evidence>
<sequence length="212" mass="23793">MKINPAPLHLAQIIITGLVVVFSIAILGTSAHTLDVYNKQRFTNPWWTPLWPQHFITHGTKALIASSVITFVLLGAFLVTSLLPKFNLRQKYTLRALISLGTILPSFLLTLMTVVWAHILNRNAPELDTIQTWTCRYQHSERVAQTSYIPSNLSNSTFKSLCQESKFALYGTLIMFLLLGISMAVTMVTWLADKFAARQQRKEGAEMGTIPS</sequence>
<evidence type="ECO:0000313" key="2">
    <source>
        <dbReference type="EMBL" id="KAF1914625.1"/>
    </source>
</evidence>
<dbReference type="Proteomes" id="UP000800096">
    <property type="component" value="Unassembled WGS sequence"/>
</dbReference>
<keyword evidence="1" id="KW-0812">Transmembrane</keyword>
<name>A0A6A5QGE4_AMPQU</name>
<evidence type="ECO:0000313" key="3">
    <source>
        <dbReference type="Proteomes" id="UP000800096"/>
    </source>
</evidence>
<dbReference type="EMBL" id="ML979137">
    <property type="protein sequence ID" value="KAF1914625.1"/>
    <property type="molecule type" value="Genomic_DNA"/>
</dbReference>
<feature type="transmembrane region" description="Helical" evidence="1">
    <location>
        <begin position="62"/>
        <end position="84"/>
    </location>
</feature>
<accession>A0A6A5QGE4</accession>